<dbReference type="InterPro" id="IPR036582">
    <property type="entry name" value="Mao_N_sf"/>
</dbReference>
<comment type="caution">
    <text evidence="3">The sequence shown here is derived from an EMBL/GenBank/DDBJ whole genome shotgun (WGS) entry which is preliminary data.</text>
</comment>
<evidence type="ECO:0000313" key="3">
    <source>
        <dbReference type="EMBL" id="RSD28133.1"/>
    </source>
</evidence>
<feature type="domain" description="Copper amine oxidase-like N-terminal" evidence="2">
    <location>
        <begin position="358"/>
        <end position="460"/>
    </location>
</feature>
<keyword evidence="1" id="KW-1133">Transmembrane helix</keyword>
<dbReference type="Proteomes" id="UP000279911">
    <property type="component" value="Unassembled WGS sequence"/>
</dbReference>
<name>A0A3R9F200_9BACI</name>
<keyword evidence="1" id="KW-0812">Transmembrane</keyword>
<dbReference type="EMBL" id="RSFW01000009">
    <property type="protein sequence ID" value="RSD28133.1"/>
    <property type="molecule type" value="Genomic_DNA"/>
</dbReference>
<evidence type="ECO:0000313" key="4">
    <source>
        <dbReference type="Proteomes" id="UP000279911"/>
    </source>
</evidence>
<keyword evidence="1" id="KW-0472">Membrane</keyword>
<dbReference type="RefSeq" id="WP_125479222.1">
    <property type="nucleotide sequence ID" value="NZ_RSFW01000009.1"/>
</dbReference>
<dbReference type="InterPro" id="IPR012854">
    <property type="entry name" value="Cu_amine_oxidase-like_N"/>
</dbReference>
<proteinExistence type="predicted"/>
<reference evidence="4" key="1">
    <citation type="submission" date="2018-12" db="EMBL/GenBank/DDBJ databases">
        <title>Bacillus chawlae sp. nov., Bacillus glennii sp. nov., and Bacillus saganii sp. nov. Isolated from the Vehicle Assembly Building at Kennedy Space Center where the Viking Spacecraft were Assembled.</title>
        <authorList>
            <person name="Seuylemezian A."/>
            <person name="Vaishampayan P."/>
        </authorList>
    </citation>
    <scope>NUCLEOTIDE SEQUENCE [LARGE SCALE GENOMIC DNA]</scope>
    <source>
        <strain evidence="4">DSM 13966</strain>
    </source>
</reference>
<protein>
    <recommendedName>
        <fullName evidence="2">Copper amine oxidase-like N-terminal domain-containing protein</fullName>
    </recommendedName>
</protein>
<dbReference type="AlphaFoldDB" id="A0A3R9F200"/>
<evidence type="ECO:0000256" key="1">
    <source>
        <dbReference type="SAM" id="Phobius"/>
    </source>
</evidence>
<accession>A0A3R9F200</accession>
<sequence>MKKAAALIISGLLIIISGMILWQWLSFTKEKANLAAEPSATISQEIIVKVDGTGLKVKQVFIGLNRDRSYAVDIPLPAKAVECTGIEKEPCDKNMEALPKGTKLQFQYEIENAAGIQLLLNEWLISLKDEDVTQTKIEVIDQLHRKGTWASGLPLKGYKQTELLHYYVFEGAMANPALYWQEKPLAKLSSQRGIHFYTPSKQQEIYKFESLANFEDSHLSVVLGDDKRIVHGKGLLLAGNSMSKQELEHQLAISLLSSRFPEIAEGEAWVLEALASLITDVEPVDRKSKTAVSELRSVFSGEELKEFVDSLSEGGLTFAMLDQRLSSIKGMETKFFAMNRNKDPGLFPMLFLDSRNVVINGNTISEAGVIMKDQRNLFPLEKTMEILGFKTEASPDRQFLTITSGNSHYTFNLKNKTFIFNGESFGLLEKPFHSINGHFFIEKKWLNAIFKVNITEDEESIRLALDKQATDKK</sequence>
<gene>
    <name evidence="3" type="ORF">EJA10_06660</name>
</gene>
<dbReference type="OrthoDB" id="2431422at2"/>
<dbReference type="Pfam" id="PF07833">
    <property type="entry name" value="Cu_amine_oxidN1"/>
    <property type="match status" value="1"/>
</dbReference>
<feature type="transmembrane region" description="Helical" evidence="1">
    <location>
        <begin position="7"/>
        <end position="25"/>
    </location>
</feature>
<organism evidence="3 4">
    <name type="scientific">Mesobacillus subterraneus</name>
    <dbReference type="NCBI Taxonomy" id="285983"/>
    <lineage>
        <taxon>Bacteria</taxon>
        <taxon>Bacillati</taxon>
        <taxon>Bacillota</taxon>
        <taxon>Bacilli</taxon>
        <taxon>Bacillales</taxon>
        <taxon>Bacillaceae</taxon>
        <taxon>Mesobacillus</taxon>
    </lineage>
</organism>
<dbReference type="SUPFAM" id="SSF55383">
    <property type="entry name" value="Copper amine oxidase, domain N"/>
    <property type="match status" value="1"/>
</dbReference>
<evidence type="ECO:0000259" key="2">
    <source>
        <dbReference type="Pfam" id="PF07833"/>
    </source>
</evidence>